<protein>
    <submittedName>
        <fullName evidence="1">Uncharacterized protein</fullName>
    </submittedName>
</protein>
<evidence type="ECO:0000313" key="1">
    <source>
        <dbReference type="EMBL" id="MFC7600291.1"/>
    </source>
</evidence>
<keyword evidence="2" id="KW-1185">Reference proteome</keyword>
<dbReference type="EMBL" id="JBHTEE010000001">
    <property type="protein sequence ID" value="MFC7600291.1"/>
    <property type="molecule type" value="Genomic_DNA"/>
</dbReference>
<accession>A0ABW2SXH3</accession>
<proteinExistence type="predicted"/>
<reference evidence="2" key="1">
    <citation type="journal article" date="2019" name="Int. J. Syst. Evol. Microbiol.">
        <title>The Global Catalogue of Microorganisms (GCM) 10K type strain sequencing project: providing services to taxonomists for standard genome sequencing and annotation.</title>
        <authorList>
            <consortium name="The Broad Institute Genomics Platform"/>
            <consortium name="The Broad Institute Genome Sequencing Center for Infectious Disease"/>
            <person name="Wu L."/>
            <person name="Ma J."/>
        </authorList>
    </citation>
    <scope>NUCLEOTIDE SEQUENCE [LARGE SCALE GENOMIC DNA]</scope>
    <source>
        <strain evidence="2">JCM 10083</strain>
    </source>
</reference>
<comment type="caution">
    <text evidence="1">The sequence shown here is derived from an EMBL/GenBank/DDBJ whole genome shotgun (WGS) entry which is preliminary data.</text>
</comment>
<dbReference type="Proteomes" id="UP001596514">
    <property type="component" value="Unassembled WGS sequence"/>
</dbReference>
<gene>
    <name evidence="1" type="ORF">ACFQVD_09290</name>
</gene>
<dbReference type="RefSeq" id="WP_343964240.1">
    <property type="nucleotide sequence ID" value="NZ_BAAAGK010000022.1"/>
</dbReference>
<sequence length="40" mass="4603">MRLQIDEALAYPRETDWPRTANALLDCVERLQDLVADLST</sequence>
<organism evidence="1 2">
    <name type="scientific">Streptosporangium amethystogenes subsp. fukuiense</name>
    <dbReference type="NCBI Taxonomy" id="698418"/>
    <lineage>
        <taxon>Bacteria</taxon>
        <taxon>Bacillati</taxon>
        <taxon>Actinomycetota</taxon>
        <taxon>Actinomycetes</taxon>
        <taxon>Streptosporangiales</taxon>
        <taxon>Streptosporangiaceae</taxon>
        <taxon>Streptosporangium</taxon>
    </lineage>
</organism>
<name>A0ABW2SXH3_9ACTN</name>
<evidence type="ECO:0000313" key="2">
    <source>
        <dbReference type="Proteomes" id="UP001596514"/>
    </source>
</evidence>